<dbReference type="Pfam" id="PF00005">
    <property type="entry name" value="ABC_tran"/>
    <property type="match status" value="2"/>
</dbReference>
<keyword evidence="5" id="KW-0677">Repeat</keyword>
<protein>
    <submittedName>
        <fullName evidence="9">ABC transporter ATP-binding protein</fullName>
    </submittedName>
</protein>
<evidence type="ECO:0000256" key="1">
    <source>
        <dbReference type="ARBA" id="ARBA00022448"/>
    </source>
</evidence>
<evidence type="ECO:0000256" key="7">
    <source>
        <dbReference type="ARBA" id="ARBA00022840"/>
    </source>
</evidence>
<dbReference type="GO" id="GO:0016887">
    <property type="term" value="F:ATP hydrolysis activity"/>
    <property type="evidence" value="ECO:0007669"/>
    <property type="project" value="InterPro"/>
</dbReference>
<comment type="caution">
    <text evidence="9">The sequence shown here is derived from an EMBL/GenBank/DDBJ whole genome shotgun (WGS) entry which is preliminary data.</text>
</comment>
<keyword evidence="2" id="KW-1003">Cell membrane</keyword>
<keyword evidence="10" id="KW-1185">Reference proteome</keyword>
<dbReference type="InterPro" id="IPR017871">
    <property type="entry name" value="ABC_transporter-like_CS"/>
</dbReference>
<dbReference type="PANTHER" id="PTHR43790">
    <property type="entry name" value="CARBOHYDRATE TRANSPORT ATP-BINDING PROTEIN MG119-RELATED"/>
    <property type="match status" value="1"/>
</dbReference>
<dbReference type="InterPro" id="IPR050107">
    <property type="entry name" value="ABC_carbohydrate_import_ATPase"/>
</dbReference>
<dbReference type="Gene3D" id="3.40.50.300">
    <property type="entry name" value="P-loop containing nucleotide triphosphate hydrolases"/>
    <property type="match status" value="2"/>
</dbReference>
<dbReference type="EMBL" id="PNYA01000012">
    <property type="protein sequence ID" value="PMS19031.1"/>
    <property type="molecule type" value="Genomic_DNA"/>
</dbReference>
<dbReference type="PROSITE" id="PS00211">
    <property type="entry name" value="ABC_TRANSPORTER_1"/>
    <property type="match status" value="1"/>
</dbReference>
<keyword evidence="4" id="KW-0762">Sugar transport</keyword>
<dbReference type="SMART" id="SM00382">
    <property type="entry name" value="AAA"/>
    <property type="match status" value="2"/>
</dbReference>
<organism evidence="9 10">
    <name type="scientific">Trinickia dabaoshanensis</name>
    <dbReference type="NCBI Taxonomy" id="564714"/>
    <lineage>
        <taxon>Bacteria</taxon>
        <taxon>Pseudomonadati</taxon>
        <taxon>Pseudomonadota</taxon>
        <taxon>Betaproteobacteria</taxon>
        <taxon>Burkholderiales</taxon>
        <taxon>Burkholderiaceae</taxon>
        <taxon>Trinickia</taxon>
    </lineage>
</organism>
<keyword evidence="3" id="KW-0997">Cell inner membrane</keyword>
<proteinExistence type="predicted"/>
<evidence type="ECO:0000256" key="5">
    <source>
        <dbReference type="ARBA" id="ARBA00022737"/>
    </source>
</evidence>
<sequence>MVDAHAFGEPHPSGAPPALISLAGIGKTFGRVKALADVHFDIRPGECVGIAGHNGAGKSTLMAVLTGVFQPDEGSITIAGRPVSAYDPNAARDAGVRCVFQELSLCANLSVAENMSILHPELRGHDWRRRATRLMLEQLDAIFPGHGLKGHELIADLTLTKRQMVEIARAFTVVSDPVKLVILDEPTSSLDAHTAAQLLAFVGKAGASGIATILISHMLGEIVRVAHRVLVMRDGRVAAVLPREAIAHDAIVAAMGQELDAGVVQATRRESGRGEALATDAYHWTLGPGGRTRIDAPRGEIIGFAGLAGQGQSEALLAIYEAATNARERVAFVAGDRPRDGIFPLWSIAQNLDIRWLLGGARKRNTSARPFGLIPRVIDRRAAGALTTTWTERIGIRGASSGAGILSLSGGNQQKVLFARALASDAQLILMDDPTRGVDIGTKRELYRLIREEAAHGRTFIWYTTENDEFAHCDRTYVFRAARVTRLLHAHECNEQSLLAASFADVEEIAA</sequence>
<evidence type="ECO:0000259" key="8">
    <source>
        <dbReference type="PROSITE" id="PS50893"/>
    </source>
</evidence>
<evidence type="ECO:0000256" key="4">
    <source>
        <dbReference type="ARBA" id="ARBA00022597"/>
    </source>
</evidence>
<name>A0A2N7VPE6_9BURK</name>
<dbReference type="PANTHER" id="PTHR43790:SF9">
    <property type="entry name" value="GALACTOFURANOSE TRANSPORTER ATP-BINDING PROTEIN YTFR"/>
    <property type="match status" value="1"/>
</dbReference>
<feature type="domain" description="ABC transporter" evidence="8">
    <location>
        <begin position="20"/>
        <end position="259"/>
    </location>
</feature>
<evidence type="ECO:0000256" key="3">
    <source>
        <dbReference type="ARBA" id="ARBA00022519"/>
    </source>
</evidence>
<dbReference type="InterPro" id="IPR003593">
    <property type="entry name" value="AAA+_ATPase"/>
</dbReference>
<keyword evidence="6" id="KW-0547">Nucleotide-binding</keyword>
<feature type="domain" description="ABC transporter" evidence="8">
    <location>
        <begin position="272"/>
        <end position="506"/>
    </location>
</feature>
<dbReference type="GO" id="GO:0005524">
    <property type="term" value="F:ATP binding"/>
    <property type="evidence" value="ECO:0007669"/>
    <property type="project" value="UniProtKB-KW"/>
</dbReference>
<evidence type="ECO:0000256" key="2">
    <source>
        <dbReference type="ARBA" id="ARBA00022475"/>
    </source>
</evidence>
<dbReference type="AlphaFoldDB" id="A0A2N7VPE6"/>
<dbReference type="InterPro" id="IPR027417">
    <property type="entry name" value="P-loop_NTPase"/>
</dbReference>
<evidence type="ECO:0000313" key="10">
    <source>
        <dbReference type="Proteomes" id="UP000235616"/>
    </source>
</evidence>
<dbReference type="PROSITE" id="PS50893">
    <property type="entry name" value="ABC_TRANSPORTER_2"/>
    <property type="match status" value="2"/>
</dbReference>
<keyword evidence="7 9" id="KW-0067">ATP-binding</keyword>
<dbReference type="OrthoDB" id="9805029at2"/>
<accession>A0A2N7VPE6</accession>
<dbReference type="Proteomes" id="UP000235616">
    <property type="component" value="Unassembled WGS sequence"/>
</dbReference>
<evidence type="ECO:0000256" key="6">
    <source>
        <dbReference type="ARBA" id="ARBA00022741"/>
    </source>
</evidence>
<evidence type="ECO:0000313" key="9">
    <source>
        <dbReference type="EMBL" id="PMS19031.1"/>
    </source>
</evidence>
<dbReference type="CDD" id="cd03216">
    <property type="entry name" value="ABC_Carb_Monos_I"/>
    <property type="match status" value="1"/>
</dbReference>
<gene>
    <name evidence="9" type="ORF">C0Z18_14465</name>
</gene>
<keyword evidence="1" id="KW-0813">Transport</keyword>
<dbReference type="SUPFAM" id="SSF52540">
    <property type="entry name" value="P-loop containing nucleoside triphosphate hydrolases"/>
    <property type="match status" value="2"/>
</dbReference>
<dbReference type="InterPro" id="IPR003439">
    <property type="entry name" value="ABC_transporter-like_ATP-bd"/>
</dbReference>
<dbReference type="RefSeq" id="WP_102646114.1">
    <property type="nucleotide sequence ID" value="NZ_PNYA01000012.1"/>
</dbReference>
<reference evidence="9 10" key="1">
    <citation type="submission" date="2018-01" db="EMBL/GenBank/DDBJ databases">
        <title>Whole genome analyses suggest that Burkholderia sensu lato contains two further novel genera in the rhizoxinica-symbiotica group Mycetohabitans gen. nov., and Trinickia gen. nov.: implications for the evolution of diazotrophy and nodulation in the Burkholderiaceae.</title>
        <authorList>
            <person name="Estrada-de los Santos P."/>
            <person name="Palmer M."/>
            <person name="Chavez-Ramirez B."/>
            <person name="Beukes C."/>
            <person name="Steenkamp E.T."/>
            <person name="Hirsch A.M."/>
            <person name="Manyaka P."/>
            <person name="Maluk M."/>
            <person name="Lafos M."/>
            <person name="Crook M."/>
            <person name="Gross E."/>
            <person name="Simon M.F."/>
            <person name="Bueno dos Reis Junior F."/>
            <person name="Poole P.S."/>
            <person name="Venter S.N."/>
            <person name="James E.K."/>
        </authorList>
    </citation>
    <scope>NUCLEOTIDE SEQUENCE [LARGE SCALE GENOMIC DNA]</scope>
    <source>
        <strain evidence="9 10">GIMN1.004</strain>
    </source>
</reference>
<keyword evidence="3" id="KW-0472">Membrane</keyword>